<geneLocation type="plasmid" evidence="1 2">
    <name>unnamed3</name>
</geneLocation>
<keyword evidence="1" id="KW-0614">Plasmid</keyword>
<dbReference type="RefSeq" id="WP_275000733.1">
    <property type="nucleotide sequence ID" value="NZ_CP118742.1"/>
</dbReference>
<dbReference type="Proteomes" id="UP001214131">
    <property type="component" value="Plasmid unnamed3"/>
</dbReference>
<gene>
    <name evidence="1" type="ORF">PWB86_09765</name>
</gene>
<evidence type="ECO:0000313" key="2">
    <source>
        <dbReference type="Proteomes" id="UP001214131"/>
    </source>
</evidence>
<sequence length="84" mass="9580">MKSEDRKKVMNAVISVTANVFDDLLKQHKEDDSIPLPSPMVVFVSVIGVDVTTFNVWGNLSNKDQKTVIDRFYIQSMAKLMNYK</sequence>
<dbReference type="AlphaFoldDB" id="A0ABD7X8Z8"/>
<dbReference type="EMBL" id="CP118742">
    <property type="protein sequence ID" value="WEA58286.1"/>
    <property type="molecule type" value="Genomic_DNA"/>
</dbReference>
<reference evidence="1 2" key="1">
    <citation type="submission" date="2023-02" db="EMBL/GenBank/DDBJ databases">
        <title>Comparative genomics and fermentation flavor characterization of five lactic acid bacteria reveal flavor biosynthesis metabolic pathways in fermented muskmelon puree.</title>
        <authorList>
            <person name="Yuan L."/>
            <person name="Li M."/>
            <person name="Xu X."/>
            <person name="Lao F."/>
            <person name="Wu J."/>
        </authorList>
    </citation>
    <scope>NUCLEOTIDE SEQUENCE [LARGE SCALE GENOMIC DNA]</scope>
    <source>
        <strain evidence="1 2">Ca-4</strain>
        <plasmid evidence="1 2">unnamed3</plasmid>
    </source>
</reference>
<protein>
    <recommendedName>
        <fullName evidence="3">Transcriptional regulator TetR C-terminal Firmicutes type domain-containing protein</fullName>
    </recommendedName>
</protein>
<evidence type="ECO:0008006" key="3">
    <source>
        <dbReference type="Google" id="ProtNLM"/>
    </source>
</evidence>
<accession>A0ABD7X8Z8</accession>
<organism evidence="1 2">
    <name type="scientific">Pediococcus pentosaceus</name>
    <dbReference type="NCBI Taxonomy" id="1255"/>
    <lineage>
        <taxon>Bacteria</taxon>
        <taxon>Bacillati</taxon>
        <taxon>Bacillota</taxon>
        <taxon>Bacilli</taxon>
        <taxon>Lactobacillales</taxon>
        <taxon>Lactobacillaceae</taxon>
        <taxon>Pediococcus</taxon>
    </lineage>
</organism>
<proteinExistence type="predicted"/>
<evidence type="ECO:0000313" key="1">
    <source>
        <dbReference type="EMBL" id="WEA58286.1"/>
    </source>
</evidence>
<name>A0ABD7X8Z8_PEDPE</name>